<dbReference type="InterPro" id="IPR020058">
    <property type="entry name" value="Glu/Gln-tRNA-synth_Ib_cat-dom"/>
</dbReference>
<sequence>MSVVSRFAPSPTGYLHVGGARTALYAWLVARAAGGKFVLRIEDTDRERSTQAAIDAIFAGMKWLGLDWDEEPVYQTQRFDRYGVFINQLLEENKAYKCYCSAERLDAMREAQMAAGEKARYDGTCRDLTPEQREEKEGQPFVIRFRNPQEGTVVFDDHVRGRIEIANSELDDLIIARTDGTPTYNFCVVIDDWDMGITHVVRGEDHINNTPRQINILRALNAPLPEYAHVAMILGDDGKKLSKRHGAVSVTEYRDNGYLPEAVLNYLVRLGWSHGDQEVFSREEMIQLFKLSDINKAASAFNTEKLNWLNQHYMKTLPGEQVAAELGWHFEQLGVATEDGPALVDVVKLQAERVKTLKEMAEISRYFYTPVTEFDAAAAKKHLRPVAKEVLLDIQQRLATISDWSAESIQQAIQATCEALAVGMGKVGMPLRVAVTGGGNSPALDATLALIPQETVVARIGLALDFIQAREDQS</sequence>
<evidence type="ECO:0000259" key="12">
    <source>
        <dbReference type="Pfam" id="PF19269"/>
    </source>
</evidence>
<protein>
    <recommendedName>
        <fullName evidence="10">Glutamate--tRNA ligase</fullName>
        <ecNumber evidence="10">6.1.1.17</ecNumber>
    </recommendedName>
    <alternativeName>
        <fullName evidence="10">Glutamyl-tRNA synthetase</fullName>
        <shortName evidence="10">GluRS</shortName>
    </alternativeName>
</protein>
<dbReference type="NCBIfam" id="NF004315">
    <property type="entry name" value="PRK05710.1-4"/>
    <property type="match status" value="1"/>
</dbReference>
<keyword evidence="9 10" id="KW-0030">Aminoacyl-tRNA synthetase</keyword>
<dbReference type="HAMAP" id="MF_00022">
    <property type="entry name" value="Glu_tRNA_synth_type1"/>
    <property type="match status" value="1"/>
</dbReference>
<evidence type="ECO:0000256" key="4">
    <source>
        <dbReference type="ARBA" id="ARBA00022490"/>
    </source>
</evidence>
<dbReference type="Pfam" id="PF00749">
    <property type="entry name" value="tRNA-synt_1c"/>
    <property type="match status" value="1"/>
</dbReference>
<dbReference type="GO" id="GO:0004818">
    <property type="term" value="F:glutamate-tRNA ligase activity"/>
    <property type="evidence" value="ECO:0007669"/>
    <property type="project" value="UniProtKB-UniRule"/>
</dbReference>
<dbReference type="InterPro" id="IPR045462">
    <property type="entry name" value="aa-tRNA-synth_I_cd-bd"/>
</dbReference>
<dbReference type="InterPro" id="IPR014729">
    <property type="entry name" value="Rossmann-like_a/b/a_fold"/>
</dbReference>
<comment type="catalytic activity">
    <reaction evidence="10">
        <text>tRNA(Glu) + L-glutamate + ATP = L-glutamyl-tRNA(Glu) + AMP + diphosphate</text>
        <dbReference type="Rhea" id="RHEA:23540"/>
        <dbReference type="Rhea" id="RHEA-COMP:9663"/>
        <dbReference type="Rhea" id="RHEA-COMP:9680"/>
        <dbReference type="ChEBI" id="CHEBI:29985"/>
        <dbReference type="ChEBI" id="CHEBI:30616"/>
        <dbReference type="ChEBI" id="CHEBI:33019"/>
        <dbReference type="ChEBI" id="CHEBI:78442"/>
        <dbReference type="ChEBI" id="CHEBI:78520"/>
        <dbReference type="ChEBI" id="CHEBI:456215"/>
        <dbReference type="EC" id="6.1.1.17"/>
    </reaction>
</comment>
<keyword evidence="10" id="KW-0862">Zinc</keyword>
<keyword evidence="10" id="KW-0479">Metal-binding</keyword>
<comment type="subunit">
    <text evidence="3 10">Monomer.</text>
</comment>
<evidence type="ECO:0000313" key="13">
    <source>
        <dbReference type="EMBL" id="RUO40551.1"/>
    </source>
</evidence>
<dbReference type="GO" id="GO:0000049">
    <property type="term" value="F:tRNA binding"/>
    <property type="evidence" value="ECO:0007669"/>
    <property type="project" value="InterPro"/>
</dbReference>
<feature type="binding site" evidence="10">
    <location>
        <position position="98"/>
    </location>
    <ligand>
        <name>Zn(2+)</name>
        <dbReference type="ChEBI" id="CHEBI:29105"/>
    </ligand>
</feature>
<dbReference type="PRINTS" id="PR00987">
    <property type="entry name" value="TRNASYNTHGLU"/>
</dbReference>
<comment type="caution">
    <text evidence="13">The sequence shown here is derived from an EMBL/GenBank/DDBJ whole genome shotgun (WGS) entry which is preliminary data.</text>
</comment>
<dbReference type="SUPFAM" id="SSF52374">
    <property type="entry name" value="Nucleotidylyl transferase"/>
    <property type="match status" value="1"/>
</dbReference>
<comment type="similarity">
    <text evidence="2 10">Belongs to the class-I aminoacyl-tRNA synthetase family. Glutamate--tRNA ligase type 1 subfamily.</text>
</comment>
<keyword evidence="4 10" id="KW-0963">Cytoplasm</keyword>
<evidence type="ECO:0000256" key="6">
    <source>
        <dbReference type="ARBA" id="ARBA00022741"/>
    </source>
</evidence>
<evidence type="ECO:0000256" key="5">
    <source>
        <dbReference type="ARBA" id="ARBA00022598"/>
    </source>
</evidence>
<evidence type="ECO:0000256" key="3">
    <source>
        <dbReference type="ARBA" id="ARBA00011245"/>
    </source>
</evidence>
<dbReference type="GO" id="GO:0006424">
    <property type="term" value="P:glutamyl-tRNA aminoacylation"/>
    <property type="evidence" value="ECO:0007669"/>
    <property type="project" value="UniProtKB-UniRule"/>
</dbReference>
<keyword evidence="14" id="KW-1185">Reference proteome</keyword>
<evidence type="ECO:0000256" key="2">
    <source>
        <dbReference type="ARBA" id="ARBA00007894"/>
    </source>
</evidence>
<dbReference type="OrthoDB" id="9807503at2"/>
<dbReference type="GO" id="GO:0005524">
    <property type="term" value="F:ATP binding"/>
    <property type="evidence" value="ECO:0007669"/>
    <property type="project" value="UniProtKB-UniRule"/>
</dbReference>
<feature type="domain" description="Glutamyl/glutaminyl-tRNA synthetase class Ib catalytic" evidence="11">
    <location>
        <begin position="3"/>
        <end position="308"/>
    </location>
</feature>
<dbReference type="InterPro" id="IPR033910">
    <property type="entry name" value="GluRS_core"/>
</dbReference>
<comment type="subcellular location">
    <subcellularLocation>
        <location evidence="1 10">Cytoplasm</location>
    </subcellularLocation>
</comment>
<gene>
    <name evidence="10" type="primary">gltX</name>
    <name evidence="13" type="ORF">CWE15_07320</name>
</gene>
<dbReference type="FunFam" id="3.40.50.620:FF:000007">
    <property type="entry name" value="Glutamate--tRNA ligase"/>
    <property type="match status" value="1"/>
</dbReference>
<dbReference type="Proteomes" id="UP000286976">
    <property type="component" value="Unassembled WGS sequence"/>
</dbReference>
<evidence type="ECO:0000259" key="11">
    <source>
        <dbReference type="Pfam" id="PF00749"/>
    </source>
</evidence>
<accession>A0A432X1U3</accession>
<dbReference type="GO" id="GO:0005829">
    <property type="term" value="C:cytosol"/>
    <property type="evidence" value="ECO:0007669"/>
    <property type="project" value="TreeGrafter"/>
</dbReference>
<dbReference type="PROSITE" id="PS00178">
    <property type="entry name" value="AA_TRNA_LIGASE_I"/>
    <property type="match status" value="1"/>
</dbReference>
<dbReference type="PANTHER" id="PTHR43311:SF2">
    <property type="entry name" value="GLUTAMATE--TRNA LIGASE, MITOCHONDRIAL-RELATED"/>
    <property type="match status" value="1"/>
</dbReference>
<evidence type="ECO:0000256" key="9">
    <source>
        <dbReference type="ARBA" id="ARBA00023146"/>
    </source>
</evidence>
<evidence type="ECO:0000256" key="1">
    <source>
        <dbReference type="ARBA" id="ARBA00004496"/>
    </source>
</evidence>
<reference evidence="13 14" key="1">
    <citation type="journal article" date="2011" name="Front. Microbiol.">
        <title>Genomic signatures of strain selection and enhancement in Bacillus atrophaeus var. globigii, a historical biowarfare simulant.</title>
        <authorList>
            <person name="Gibbons H.S."/>
            <person name="Broomall S.M."/>
            <person name="McNew L.A."/>
            <person name="Daligault H."/>
            <person name="Chapman C."/>
            <person name="Bruce D."/>
            <person name="Karavis M."/>
            <person name="Krepps M."/>
            <person name="McGregor P.A."/>
            <person name="Hong C."/>
            <person name="Park K.H."/>
            <person name="Akmal A."/>
            <person name="Feldman A."/>
            <person name="Lin J.S."/>
            <person name="Chang W.E."/>
            <person name="Higgs B.W."/>
            <person name="Demirev P."/>
            <person name="Lindquist J."/>
            <person name="Liem A."/>
            <person name="Fochler E."/>
            <person name="Read T.D."/>
            <person name="Tapia R."/>
            <person name="Johnson S."/>
            <person name="Bishop-Lilly K.A."/>
            <person name="Detter C."/>
            <person name="Han C."/>
            <person name="Sozhamannan S."/>
            <person name="Rosenzweig C.N."/>
            <person name="Skowronski E.W."/>
        </authorList>
    </citation>
    <scope>NUCLEOTIDE SEQUENCE [LARGE SCALE GENOMIC DNA]</scope>
    <source>
        <strain evidence="13 14">AIT1</strain>
    </source>
</reference>
<dbReference type="Gene3D" id="3.40.50.620">
    <property type="entry name" value="HUPs"/>
    <property type="match status" value="1"/>
</dbReference>
<keyword evidence="8 10" id="KW-0648">Protein biosynthesis</keyword>
<comment type="function">
    <text evidence="10">Catalyzes the attachment of glutamate to tRNA(Glu) in a two-step reaction: glutamate is first activated by ATP to form Glu-AMP and then transferred to the acceptor end of tRNA(Glu).</text>
</comment>
<evidence type="ECO:0000256" key="8">
    <source>
        <dbReference type="ARBA" id="ARBA00022917"/>
    </source>
</evidence>
<dbReference type="InterPro" id="IPR020751">
    <property type="entry name" value="aa-tRNA-synth_I_codon-bd_sub2"/>
</dbReference>
<dbReference type="InterPro" id="IPR049940">
    <property type="entry name" value="GluQ/Sye"/>
</dbReference>
<dbReference type="EMBL" id="PIPQ01000003">
    <property type="protein sequence ID" value="RUO40551.1"/>
    <property type="molecule type" value="Genomic_DNA"/>
</dbReference>
<dbReference type="InterPro" id="IPR000924">
    <property type="entry name" value="Glu/Gln-tRNA-synth"/>
</dbReference>
<dbReference type="GO" id="GO:0008270">
    <property type="term" value="F:zinc ion binding"/>
    <property type="evidence" value="ECO:0007669"/>
    <property type="project" value="UniProtKB-UniRule"/>
</dbReference>
<dbReference type="AlphaFoldDB" id="A0A432X1U3"/>
<dbReference type="NCBIfam" id="TIGR00464">
    <property type="entry name" value="gltX_bact"/>
    <property type="match status" value="1"/>
</dbReference>
<proteinExistence type="inferred from homology"/>
<dbReference type="Gene3D" id="1.10.10.350">
    <property type="match status" value="1"/>
</dbReference>
<dbReference type="CDD" id="cd00808">
    <property type="entry name" value="GluRS_core"/>
    <property type="match status" value="1"/>
</dbReference>
<dbReference type="InterPro" id="IPR008925">
    <property type="entry name" value="aa_tRNA-synth_I_cd-bd_sf"/>
</dbReference>
<dbReference type="EC" id="6.1.1.17" evidence="10"/>
<keyword evidence="5 10" id="KW-0436">Ligase</keyword>
<feature type="binding site" evidence="10">
    <location>
        <position position="100"/>
    </location>
    <ligand>
        <name>Zn(2+)</name>
        <dbReference type="ChEBI" id="CHEBI:29105"/>
    </ligand>
</feature>
<keyword evidence="7 10" id="KW-0067">ATP-binding</keyword>
<dbReference type="Pfam" id="PF19269">
    <property type="entry name" value="Anticodon_2"/>
    <property type="match status" value="1"/>
</dbReference>
<dbReference type="RefSeq" id="WP_126757427.1">
    <property type="nucleotide sequence ID" value="NZ_PIPQ01000003.1"/>
</dbReference>
<organism evidence="13 14">
    <name type="scientific">Aliidiomarina taiwanensis</name>
    <dbReference type="NCBI Taxonomy" id="946228"/>
    <lineage>
        <taxon>Bacteria</taxon>
        <taxon>Pseudomonadati</taxon>
        <taxon>Pseudomonadota</taxon>
        <taxon>Gammaproteobacteria</taxon>
        <taxon>Alteromonadales</taxon>
        <taxon>Idiomarinaceae</taxon>
        <taxon>Aliidiomarina</taxon>
    </lineage>
</organism>
<name>A0A432X1U3_9GAMM</name>
<feature type="domain" description="Aminoacyl-tRNA synthetase class I anticodon-binding" evidence="12">
    <location>
        <begin position="325"/>
        <end position="463"/>
    </location>
</feature>
<keyword evidence="6 10" id="KW-0547">Nucleotide-binding</keyword>
<evidence type="ECO:0000256" key="10">
    <source>
        <dbReference type="HAMAP-Rule" id="MF_00022"/>
    </source>
</evidence>
<comment type="cofactor">
    <cofactor evidence="10">
        <name>Zn(2+)</name>
        <dbReference type="ChEBI" id="CHEBI:29105"/>
    </cofactor>
    <text evidence="10">Binds 1 zinc ion per subunit.</text>
</comment>
<evidence type="ECO:0000256" key="7">
    <source>
        <dbReference type="ARBA" id="ARBA00022840"/>
    </source>
</evidence>
<dbReference type="InterPro" id="IPR004527">
    <property type="entry name" value="Glu-tRNA-ligase_bac/mito"/>
</dbReference>
<feature type="short sequence motif" description="'HIGH' region" evidence="10">
    <location>
        <begin position="9"/>
        <end position="19"/>
    </location>
</feature>
<feature type="binding site" evidence="10">
    <location>
        <position position="125"/>
    </location>
    <ligand>
        <name>Zn(2+)</name>
        <dbReference type="ChEBI" id="CHEBI:29105"/>
    </ligand>
</feature>
<feature type="binding site" evidence="10">
    <location>
        <position position="243"/>
    </location>
    <ligand>
        <name>ATP</name>
        <dbReference type="ChEBI" id="CHEBI:30616"/>
    </ligand>
</feature>
<dbReference type="InterPro" id="IPR001412">
    <property type="entry name" value="aa-tRNA-synth_I_CS"/>
</dbReference>
<feature type="binding site" evidence="10">
    <location>
        <position position="127"/>
    </location>
    <ligand>
        <name>Zn(2+)</name>
        <dbReference type="ChEBI" id="CHEBI:29105"/>
    </ligand>
</feature>
<dbReference type="PANTHER" id="PTHR43311">
    <property type="entry name" value="GLUTAMATE--TRNA LIGASE"/>
    <property type="match status" value="1"/>
</dbReference>
<feature type="short sequence motif" description="'KMSKS' region" evidence="10">
    <location>
        <begin position="240"/>
        <end position="244"/>
    </location>
</feature>
<dbReference type="SUPFAM" id="SSF48163">
    <property type="entry name" value="An anticodon-binding domain of class I aminoacyl-tRNA synthetases"/>
    <property type="match status" value="1"/>
</dbReference>
<evidence type="ECO:0000313" key="14">
    <source>
        <dbReference type="Proteomes" id="UP000286976"/>
    </source>
</evidence>